<comment type="similarity">
    <text evidence="1">Belongs to the peptidase C14A family.</text>
</comment>
<dbReference type="OrthoDB" id="6116485at2759"/>
<dbReference type="GO" id="GO:0004197">
    <property type="term" value="F:cysteine-type endopeptidase activity"/>
    <property type="evidence" value="ECO:0007669"/>
    <property type="project" value="InterPro"/>
</dbReference>
<dbReference type="Pfam" id="PF00656">
    <property type="entry name" value="Peptidase_C14"/>
    <property type="match status" value="1"/>
</dbReference>
<evidence type="ECO:0000256" key="1">
    <source>
        <dbReference type="ARBA" id="ARBA00010134"/>
    </source>
</evidence>
<name>X6P740_RETFI</name>
<sequence length="366" mass="42867">MSYKTFLCLEKKMHEVTLASINLKSLEERILELLKTNNKTRDPTSHFKIIDNNGQEITNDQQLEIAFRARSVFFFIHFIHKNEKKESEDEYHKIMNPLVLLTGAARYNSLDYLPGVKVDLMMFRNLFEGKYGYKVYCTYDPNKPETESLTLNELNIFLNKHYSNLINDNNYDSLIFVWCGHGNTAEEGDTLITSDNDKYKLFKKVQELFANDTDVFLNKPKIFIKNACRGNKQSQQRKIVKNEQWHNYASDTFIISSTILEKLRFDSEGSYFTECFCNVMSQNITSLKLFNDNLMLVSKMVKQKALSEQNIQCITTSDRHVFLYNRNHLSNANIEIDQNHLWIKANKKAHEIMNEMINNKQQGIIV</sequence>
<dbReference type="Gene3D" id="3.40.50.1460">
    <property type="match status" value="1"/>
</dbReference>
<dbReference type="InterPro" id="IPR001309">
    <property type="entry name" value="Pept_C14_p20"/>
</dbReference>
<evidence type="ECO:0000259" key="2">
    <source>
        <dbReference type="PROSITE" id="PS50208"/>
    </source>
</evidence>
<organism evidence="3 4">
    <name type="scientific">Reticulomyxa filosa</name>
    <dbReference type="NCBI Taxonomy" id="46433"/>
    <lineage>
        <taxon>Eukaryota</taxon>
        <taxon>Sar</taxon>
        <taxon>Rhizaria</taxon>
        <taxon>Retaria</taxon>
        <taxon>Foraminifera</taxon>
        <taxon>Monothalamids</taxon>
        <taxon>Reticulomyxidae</taxon>
        <taxon>Reticulomyxa</taxon>
    </lineage>
</organism>
<keyword evidence="4" id="KW-1185">Reference proteome</keyword>
<dbReference type="PROSITE" id="PS50208">
    <property type="entry name" value="CASPASE_P20"/>
    <property type="match status" value="1"/>
</dbReference>
<dbReference type="EMBL" id="ASPP01002939">
    <property type="protein sequence ID" value="ETO34021.1"/>
    <property type="molecule type" value="Genomic_DNA"/>
</dbReference>
<dbReference type="InterPro" id="IPR015917">
    <property type="entry name" value="Pept_C14A"/>
</dbReference>
<dbReference type="PANTHER" id="PTHR22576:SF41">
    <property type="entry name" value="CASPASE 14, APOPTOSIS-RELATED CYSTEINE PEPTIDASE"/>
    <property type="match status" value="1"/>
</dbReference>
<comment type="caution">
    <text evidence="3">The sequence shown here is derived from an EMBL/GenBank/DDBJ whole genome shotgun (WGS) entry which is preliminary data.</text>
</comment>
<reference evidence="3 4" key="1">
    <citation type="journal article" date="2013" name="Curr. Biol.">
        <title>The Genome of the Foraminiferan Reticulomyxa filosa.</title>
        <authorList>
            <person name="Glockner G."/>
            <person name="Hulsmann N."/>
            <person name="Schleicher M."/>
            <person name="Noegel A.A."/>
            <person name="Eichinger L."/>
            <person name="Gallinger C."/>
            <person name="Pawlowski J."/>
            <person name="Sierra R."/>
            <person name="Euteneuer U."/>
            <person name="Pillet L."/>
            <person name="Moustafa A."/>
            <person name="Platzer M."/>
            <person name="Groth M."/>
            <person name="Szafranski K."/>
            <person name="Schliwa M."/>
        </authorList>
    </citation>
    <scope>NUCLEOTIDE SEQUENCE [LARGE SCALE GENOMIC DNA]</scope>
</reference>
<feature type="domain" description="Caspase family p20" evidence="2">
    <location>
        <begin position="98"/>
        <end position="232"/>
    </location>
</feature>
<feature type="non-terminal residue" evidence="3">
    <location>
        <position position="366"/>
    </location>
</feature>
<dbReference type="InterPro" id="IPR029030">
    <property type="entry name" value="Caspase-like_dom_sf"/>
</dbReference>
<dbReference type="GO" id="GO:0006508">
    <property type="term" value="P:proteolysis"/>
    <property type="evidence" value="ECO:0007669"/>
    <property type="project" value="InterPro"/>
</dbReference>
<dbReference type="PANTHER" id="PTHR22576">
    <property type="entry name" value="MUCOSA ASSOCIATED LYMPHOID TISSUE LYMPHOMA TRANSLOCATION PROTEIN 1/PARACASPASE"/>
    <property type="match status" value="1"/>
</dbReference>
<dbReference type="SMART" id="SM00115">
    <property type="entry name" value="CASc"/>
    <property type="match status" value="1"/>
</dbReference>
<dbReference type="SUPFAM" id="SSF52129">
    <property type="entry name" value="Caspase-like"/>
    <property type="match status" value="1"/>
</dbReference>
<proteinExistence type="inferred from homology"/>
<dbReference type="AlphaFoldDB" id="X6P740"/>
<evidence type="ECO:0000313" key="4">
    <source>
        <dbReference type="Proteomes" id="UP000023152"/>
    </source>
</evidence>
<dbReference type="Proteomes" id="UP000023152">
    <property type="component" value="Unassembled WGS sequence"/>
</dbReference>
<dbReference type="InterPro" id="IPR052039">
    <property type="entry name" value="Caspase-related_regulators"/>
</dbReference>
<accession>X6P740</accession>
<evidence type="ECO:0000313" key="3">
    <source>
        <dbReference type="EMBL" id="ETO34021.1"/>
    </source>
</evidence>
<dbReference type="InterPro" id="IPR011600">
    <property type="entry name" value="Pept_C14_caspase"/>
</dbReference>
<gene>
    <name evidence="3" type="ORF">RFI_03073</name>
</gene>
<protein>
    <recommendedName>
        <fullName evidence="2">Caspase family p20 domain-containing protein</fullName>
    </recommendedName>
</protein>